<dbReference type="InterPro" id="IPR027910">
    <property type="entry name" value="YdiL_sf"/>
</dbReference>
<accession>A0A397NQJ0</accession>
<dbReference type="AlphaFoldDB" id="A0A397NQJ0"/>
<dbReference type="EMBL" id="QXDC01000004">
    <property type="protein sequence ID" value="RIA37457.1"/>
    <property type="molecule type" value="Genomic_DNA"/>
</dbReference>
<evidence type="ECO:0000313" key="2">
    <source>
        <dbReference type="Proteomes" id="UP000266568"/>
    </source>
</evidence>
<name>A0A397NQJ0_9SPHN</name>
<keyword evidence="2" id="KW-1185">Reference proteome</keyword>
<reference evidence="1 2" key="1">
    <citation type="submission" date="2018-08" db="EMBL/GenBank/DDBJ databases">
        <title>Genomic Encyclopedia of Type Strains, Phase IV (KMG-IV): sequencing the most valuable type-strain genomes for metagenomic binning, comparative biology and taxonomic classification.</title>
        <authorList>
            <person name="Goeker M."/>
        </authorList>
    </citation>
    <scope>NUCLEOTIDE SEQUENCE [LARGE SCALE GENOMIC DNA]</scope>
    <source>
        <strain evidence="1 2">DSM 25527</strain>
    </source>
</reference>
<dbReference type="SUPFAM" id="SSF47413">
    <property type="entry name" value="lambda repressor-like DNA-binding domains"/>
    <property type="match status" value="1"/>
</dbReference>
<dbReference type="InterPro" id="IPR010982">
    <property type="entry name" value="Lambda_DNA-bd_dom_sf"/>
</dbReference>
<dbReference type="Gene3D" id="1.10.3100.10">
    <property type="entry name" value="Putative cytoplasmic protein"/>
    <property type="match status" value="1"/>
</dbReference>
<gene>
    <name evidence="1" type="ORF">DFR49_3342</name>
</gene>
<evidence type="ECO:0000313" key="1">
    <source>
        <dbReference type="EMBL" id="RIA37457.1"/>
    </source>
</evidence>
<organism evidence="1 2">
    <name type="scientific">Hephaestia caeni</name>
    <dbReference type="NCBI Taxonomy" id="645617"/>
    <lineage>
        <taxon>Bacteria</taxon>
        <taxon>Pseudomonadati</taxon>
        <taxon>Pseudomonadota</taxon>
        <taxon>Alphaproteobacteria</taxon>
        <taxon>Sphingomonadales</taxon>
        <taxon>Sphingomonadaceae</taxon>
        <taxon>Hephaestia</taxon>
    </lineage>
</organism>
<protein>
    <submittedName>
        <fullName evidence="1">Uncharacterized protein DUF1870</fullName>
    </submittedName>
</protein>
<dbReference type="GO" id="GO:0003677">
    <property type="term" value="F:DNA binding"/>
    <property type="evidence" value="ECO:0007669"/>
    <property type="project" value="InterPro"/>
</dbReference>
<sequence length="133" mass="14594">MTPAEFDTRRRALGLSIEEARFVCAHNGKPVDVRQVRRWANGESPVAQNAIDGLNALEWRMEAMVNQLVETVTKRTMAGPVPLRRYRDQDDLDRSPEGGDLPLGAHAIYVGWAADALAAEGVGVNIVWADAVD</sequence>
<dbReference type="Proteomes" id="UP000266568">
    <property type="component" value="Unassembled WGS sequence"/>
</dbReference>
<proteinExistence type="predicted"/>
<comment type="caution">
    <text evidence="1">The sequence shown here is derived from an EMBL/GenBank/DDBJ whole genome shotgun (WGS) entry which is preliminary data.</text>
</comment>